<dbReference type="EMBL" id="JACAZH010000004">
    <property type="protein sequence ID" value="KAF7370308.1"/>
    <property type="molecule type" value="Genomic_DNA"/>
</dbReference>
<protein>
    <submittedName>
        <fullName evidence="2">Uncharacterized protein</fullName>
    </submittedName>
</protein>
<evidence type="ECO:0000313" key="3">
    <source>
        <dbReference type="Proteomes" id="UP000623467"/>
    </source>
</evidence>
<dbReference type="AlphaFoldDB" id="A0A8H6Z0A6"/>
<feature type="region of interest" description="Disordered" evidence="1">
    <location>
        <begin position="76"/>
        <end position="107"/>
    </location>
</feature>
<accession>A0A8H6Z0A6</accession>
<feature type="compositionally biased region" description="Basic and acidic residues" evidence="1">
    <location>
        <begin position="84"/>
        <end position="95"/>
    </location>
</feature>
<sequence>MHCDQNFVAVKLPSFCPVTWLCCNLPRRHVMRCTAFILRLPNAATESWTQGNLNLPGIMARLGRVVLLRESLGRLDAPNTSERYGGERQRGKNSPDVEQSVNQAGDRRDWQRTKIPLDFDSRTINASRHAVMVFVSRTSKERSKVWVS</sequence>
<gene>
    <name evidence="2" type="ORF">MSAN_00662100</name>
</gene>
<keyword evidence="3" id="KW-1185">Reference proteome</keyword>
<evidence type="ECO:0000313" key="2">
    <source>
        <dbReference type="EMBL" id="KAF7370308.1"/>
    </source>
</evidence>
<comment type="caution">
    <text evidence="2">The sequence shown here is derived from an EMBL/GenBank/DDBJ whole genome shotgun (WGS) entry which is preliminary data.</text>
</comment>
<proteinExistence type="predicted"/>
<dbReference type="Proteomes" id="UP000623467">
    <property type="component" value="Unassembled WGS sequence"/>
</dbReference>
<organism evidence="2 3">
    <name type="scientific">Mycena sanguinolenta</name>
    <dbReference type="NCBI Taxonomy" id="230812"/>
    <lineage>
        <taxon>Eukaryota</taxon>
        <taxon>Fungi</taxon>
        <taxon>Dikarya</taxon>
        <taxon>Basidiomycota</taxon>
        <taxon>Agaricomycotina</taxon>
        <taxon>Agaricomycetes</taxon>
        <taxon>Agaricomycetidae</taxon>
        <taxon>Agaricales</taxon>
        <taxon>Marasmiineae</taxon>
        <taxon>Mycenaceae</taxon>
        <taxon>Mycena</taxon>
    </lineage>
</organism>
<reference evidence="2" key="1">
    <citation type="submission" date="2020-05" db="EMBL/GenBank/DDBJ databases">
        <title>Mycena genomes resolve the evolution of fungal bioluminescence.</title>
        <authorList>
            <person name="Tsai I.J."/>
        </authorList>
    </citation>
    <scope>NUCLEOTIDE SEQUENCE</scope>
    <source>
        <strain evidence="2">160909Yilan</strain>
    </source>
</reference>
<evidence type="ECO:0000256" key="1">
    <source>
        <dbReference type="SAM" id="MobiDB-lite"/>
    </source>
</evidence>
<name>A0A8H6Z0A6_9AGAR</name>